<evidence type="ECO:0000256" key="4">
    <source>
        <dbReference type="ARBA" id="ARBA00022729"/>
    </source>
</evidence>
<comment type="similarity">
    <text evidence="2">Belongs to the GerABKC lipoprotein family.</text>
</comment>
<dbReference type="AlphaFoldDB" id="A0A521DK91"/>
<evidence type="ECO:0000313" key="11">
    <source>
        <dbReference type="Proteomes" id="UP000315636"/>
    </source>
</evidence>
<reference evidence="10 11" key="1">
    <citation type="submission" date="2017-05" db="EMBL/GenBank/DDBJ databases">
        <authorList>
            <person name="Varghese N."/>
            <person name="Submissions S."/>
        </authorList>
    </citation>
    <scope>NUCLEOTIDE SEQUENCE [LARGE SCALE GENOMIC DNA]</scope>
    <source>
        <strain evidence="10 11">DSM 45474</strain>
    </source>
</reference>
<proteinExistence type="inferred from homology"/>
<feature type="domain" description="Spore germination protein N-terminal" evidence="9">
    <location>
        <begin position="24"/>
        <end position="192"/>
    </location>
</feature>
<keyword evidence="6" id="KW-0564">Palmitate</keyword>
<dbReference type="EMBL" id="FXTI01000006">
    <property type="protein sequence ID" value="SMO72129.1"/>
    <property type="molecule type" value="Genomic_DNA"/>
</dbReference>
<sequence>MRRKWMAIFICFLLVVTPTGCWSRRELDTLGLATGAGIDQTENGYRVSVQVVNPEQIAETGGQGPPVTTLQTEADTLFECLRKLTIKSPRKAYFSHFRMIVISEEVSRKGVRDILDFFSRDHETRTDFFIVIAKKTPALDVLSHFTHIQKIPSQKLFDSLTTSQEAWAPTVGVQLDQLITDIVSEGKEPVLTGVYVQGKNEIGNKEENIRRIHPPALLAYTPLGVLKKDRLVGWLNERESIGYNYALNNVKNTVGDVPCPKGGKLVIEVVRSKGDIRGSVENGVPHGKINIQVEGNIGEVSCQIDLNDAQTYYELEKRAEQRIKKYVLSSIKKSKQLQSDIFGFGDAIYRDNPRYWKKIKKDWDQRYPQLKVDVQVDVKLQGSGTVGNSFIQKMEK</sequence>
<keyword evidence="11" id="KW-1185">Reference proteome</keyword>
<evidence type="ECO:0000256" key="5">
    <source>
        <dbReference type="ARBA" id="ARBA00023136"/>
    </source>
</evidence>
<name>A0A521DK91_9BACL</name>
<evidence type="ECO:0000256" key="1">
    <source>
        <dbReference type="ARBA" id="ARBA00004635"/>
    </source>
</evidence>
<dbReference type="PANTHER" id="PTHR35789:SF1">
    <property type="entry name" value="SPORE GERMINATION PROTEIN B3"/>
    <property type="match status" value="1"/>
</dbReference>
<dbReference type="PANTHER" id="PTHR35789">
    <property type="entry name" value="SPORE GERMINATION PROTEIN B3"/>
    <property type="match status" value="1"/>
</dbReference>
<comment type="subcellular location">
    <subcellularLocation>
        <location evidence="1">Membrane</location>
        <topology evidence="1">Lipid-anchor</topology>
    </subcellularLocation>
</comment>
<keyword evidence="3" id="KW-0309">Germination</keyword>
<evidence type="ECO:0000256" key="2">
    <source>
        <dbReference type="ARBA" id="ARBA00007886"/>
    </source>
</evidence>
<evidence type="ECO:0000256" key="6">
    <source>
        <dbReference type="ARBA" id="ARBA00023139"/>
    </source>
</evidence>
<keyword evidence="5" id="KW-0472">Membrane</keyword>
<evidence type="ECO:0000259" key="9">
    <source>
        <dbReference type="Pfam" id="PF25198"/>
    </source>
</evidence>
<evidence type="ECO:0000259" key="8">
    <source>
        <dbReference type="Pfam" id="PF05504"/>
    </source>
</evidence>
<dbReference type="GO" id="GO:0016020">
    <property type="term" value="C:membrane"/>
    <property type="evidence" value="ECO:0007669"/>
    <property type="project" value="UniProtKB-SubCell"/>
</dbReference>
<dbReference type="NCBIfam" id="TIGR02887">
    <property type="entry name" value="spore_ger_x_C"/>
    <property type="match status" value="1"/>
</dbReference>
<dbReference type="RefSeq" id="WP_185956205.1">
    <property type="nucleotide sequence ID" value="NZ_FXTI01000006.1"/>
</dbReference>
<dbReference type="InterPro" id="IPR057336">
    <property type="entry name" value="GerAC_N"/>
</dbReference>
<dbReference type="GO" id="GO:0009847">
    <property type="term" value="P:spore germination"/>
    <property type="evidence" value="ECO:0007669"/>
    <property type="project" value="InterPro"/>
</dbReference>
<dbReference type="Proteomes" id="UP000315636">
    <property type="component" value="Unassembled WGS sequence"/>
</dbReference>
<gene>
    <name evidence="10" type="ORF">SAMN06264849_106106</name>
</gene>
<dbReference type="InterPro" id="IPR046953">
    <property type="entry name" value="Spore_GerAC-like_C"/>
</dbReference>
<accession>A0A521DK91</accession>
<dbReference type="Gene3D" id="6.20.190.10">
    <property type="entry name" value="Nutrient germinant receptor protein C, domain 1"/>
    <property type="match status" value="1"/>
</dbReference>
<dbReference type="Gene3D" id="3.30.300.210">
    <property type="entry name" value="Nutrient germinant receptor protein C, domain 3"/>
    <property type="match status" value="1"/>
</dbReference>
<evidence type="ECO:0000256" key="3">
    <source>
        <dbReference type="ARBA" id="ARBA00022544"/>
    </source>
</evidence>
<keyword evidence="4" id="KW-0732">Signal</keyword>
<evidence type="ECO:0000313" key="10">
    <source>
        <dbReference type="EMBL" id="SMO72129.1"/>
    </source>
</evidence>
<dbReference type="Pfam" id="PF25198">
    <property type="entry name" value="Spore_GerAC_N"/>
    <property type="match status" value="1"/>
</dbReference>
<evidence type="ECO:0000256" key="7">
    <source>
        <dbReference type="ARBA" id="ARBA00023288"/>
    </source>
</evidence>
<keyword evidence="7" id="KW-0449">Lipoprotein</keyword>
<protein>
    <submittedName>
        <fullName evidence="10">Spore germination protein KC</fullName>
    </submittedName>
</protein>
<dbReference type="Pfam" id="PF05504">
    <property type="entry name" value="Spore_GerAC"/>
    <property type="match status" value="1"/>
</dbReference>
<dbReference type="InterPro" id="IPR008844">
    <property type="entry name" value="Spore_GerAC-like"/>
</dbReference>
<dbReference type="InterPro" id="IPR038501">
    <property type="entry name" value="Spore_GerAC_C_sf"/>
</dbReference>
<feature type="domain" description="Spore germination GerAC-like C-terminal" evidence="8">
    <location>
        <begin position="224"/>
        <end position="384"/>
    </location>
</feature>
<organism evidence="10 11">
    <name type="scientific">Melghirimyces algeriensis</name>
    <dbReference type="NCBI Taxonomy" id="910412"/>
    <lineage>
        <taxon>Bacteria</taxon>
        <taxon>Bacillati</taxon>
        <taxon>Bacillota</taxon>
        <taxon>Bacilli</taxon>
        <taxon>Bacillales</taxon>
        <taxon>Thermoactinomycetaceae</taxon>
        <taxon>Melghirimyces</taxon>
    </lineage>
</organism>